<evidence type="ECO:0000313" key="1">
    <source>
        <dbReference type="Proteomes" id="UP000504615"/>
    </source>
</evidence>
<proteinExistence type="predicted"/>
<dbReference type="RefSeq" id="XP_011645264.1">
    <property type="nucleotide sequence ID" value="XM_011646962.1"/>
</dbReference>
<dbReference type="GeneID" id="105432248"/>
<accession>A0A6I9WYT3</accession>
<dbReference type="AlphaFoldDB" id="A0A6I9WYT3"/>
<sequence length="109" mass="12722">MVNAIADSSPKYDLVGMQQNSQHTEHDLFIKRSNRNASQSSSLNHVNLRKLTTENSLRRITVVVESKNTLKMVDVKNSKEYPQLVKYNKSMRGYRLNDPHILNFFYEYS</sequence>
<gene>
    <name evidence="2" type="primary">LOC105432248</name>
</gene>
<dbReference type="Proteomes" id="UP000504615">
    <property type="component" value="Unplaced"/>
</dbReference>
<evidence type="ECO:0000313" key="2">
    <source>
        <dbReference type="RefSeq" id="XP_011645264.1"/>
    </source>
</evidence>
<keyword evidence="1" id="KW-1185">Reference proteome</keyword>
<dbReference type="KEGG" id="pbar:105432248"/>
<name>A0A6I9WYT3_9HYME</name>
<protein>
    <submittedName>
        <fullName evidence="2">Uncharacterized protein LOC105432248 isoform X1</fullName>
    </submittedName>
</protein>
<reference evidence="2" key="1">
    <citation type="submission" date="2025-08" db="UniProtKB">
        <authorList>
            <consortium name="RefSeq"/>
        </authorList>
    </citation>
    <scope>IDENTIFICATION</scope>
</reference>
<organism evidence="1 2">
    <name type="scientific">Pogonomyrmex barbatus</name>
    <name type="common">red harvester ant</name>
    <dbReference type="NCBI Taxonomy" id="144034"/>
    <lineage>
        <taxon>Eukaryota</taxon>
        <taxon>Metazoa</taxon>
        <taxon>Ecdysozoa</taxon>
        <taxon>Arthropoda</taxon>
        <taxon>Hexapoda</taxon>
        <taxon>Insecta</taxon>
        <taxon>Pterygota</taxon>
        <taxon>Neoptera</taxon>
        <taxon>Endopterygota</taxon>
        <taxon>Hymenoptera</taxon>
        <taxon>Apocrita</taxon>
        <taxon>Aculeata</taxon>
        <taxon>Formicoidea</taxon>
        <taxon>Formicidae</taxon>
        <taxon>Myrmicinae</taxon>
        <taxon>Pogonomyrmex</taxon>
    </lineage>
</organism>